<comment type="caution">
    <text evidence="1">The sequence shown here is derived from an EMBL/GenBank/DDBJ whole genome shotgun (WGS) entry which is preliminary data.</text>
</comment>
<protein>
    <recommendedName>
        <fullName evidence="3">Lipoprotein</fullName>
    </recommendedName>
</protein>
<dbReference type="PROSITE" id="PS51257">
    <property type="entry name" value="PROKAR_LIPOPROTEIN"/>
    <property type="match status" value="1"/>
</dbReference>
<reference evidence="1" key="1">
    <citation type="submission" date="2023-07" db="EMBL/GenBank/DDBJ databases">
        <title>Genomic Encyclopedia of Type Strains, Phase IV (KMG-IV): sequencing the most valuable type-strain genomes for metagenomic binning, comparative biology and taxonomic classification.</title>
        <authorList>
            <person name="Goeker M."/>
        </authorList>
    </citation>
    <scope>NUCLEOTIDE SEQUENCE</scope>
    <source>
        <strain evidence="1">DSM 26174</strain>
    </source>
</reference>
<dbReference type="AlphaFoldDB" id="A0AAE4BTJ2"/>
<accession>A0AAE4BTJ2</accession>
<name>A0AAE4BTJ2_9BACT</name>
<keyword evidence="2" id="KW-1185">Reference proteome</keyword>
<dbReference type="Proteomes" id="UP001185092">
    <property type="component" value="Unassembled WGS sequence"/>
</dbReference>
<gene>
    <name evidence="1" type="ORF">HNQ88_003058</name>
</gene>
<evidence type="ECO:0000313" key="2">
    <source>
        <dbReference type="Proteomes" id="UP001185092"/>
    </source>
</evidence>
<organism evidence="1 2">
    <name type="scientific">Aureibacter tunicatorum</name>
    <dbReference type="NCBI Taxonomy" id="866807"/>
    <lineage>
        <taxon>Bacteria</taxon>
        <taxon>Pseudomonadati</taxon>
        <taxon>Bacteroidota</taxon>
        <taxon>Cytophagia</taxon>
        <taxon>Cytophagales</taxon>
        <taxon>Persicobacteraceae</taxon>
        <taxon>Aureibacter</taxon>
    </lineage>
</organism>
<proteinExistence type="predicted"/>
<evidence type="ECO:0008006" key="3">
    <source>
        <dbReference type="Google" id="ProtNLM"/>
    </source>
</evidence>
<dbReference type="RefSeq" id="WP_309939830.1">
    <property type="nucleotide sequence ID" value="NZ_AP025305.1"/>
</dbReference>
<evidence type="ECO:0000313" key="1">
    <source>
        <dbReference type="EMBL" id="MDR6240010.1"/>
    </source>
</evidence>
<dbReference type="EMBL" id="JAVDQD010000003">
    <property type="protein sequence ID" value="MDR6240010.1"/>
    <property type="molecule type" value="Genomic_DNA"/>
</dbReference>
<sequence length="153" mass="18100">MKKAVSQRFITTCHVILGVFFIQSCVYVDPLYYYERAYESKDREFFLSKLEKINQMRDFDELVNELLLISGAANIYILDSSEIPFDKEKLQDFDVIKVNVMFCLSSLFTSKSFFSSDRQFDLSDCRVYSHILTEKERIAMIQKINRHTENKDI</sequence>